<keyword evidence="1" id="KW-0175">Coiled coil</keyword>
<name>A0AAV5ID99_9ROSI</name>
<comment type="caution">
    <text evidence="3">The sequence shown here is derived from an EMBL/GenBank/DDBJ whole genome shotgun (WGS) entry which is preliminary data.</text>
</comment>
<proteinExistence type="predicted"/>
<feature type="region of interest" description="Disordered" evidence="2">
    <location>
        <begin position="548"/>
        <end position="611"/>
    </location>
</feature>
<keyword evidence="4" id="KW-1185">Reference proteome</keyword>
<protein>
    <submittedName>
        <fullName evidence="3">Uncharacterized protein</fullName>
    </submittedName>
</protein>
<dbReference type="Proteomes" id="UP001054252">
    <property type="component" value="Unassembled WGS sequence"/>
</dbReference>
<dbReference type="EMBL" id="BPVZ01000011">
    <property type="protein sequence ID" value="GKU97040.1"/>
    <property type="molecule type" value="Genomic_DNA"/>
</dbReference>
<sequence length="611" mass="69281">MEDSEKTMALKKAYAEIILNTAKEAAVRVMVSEKKAARFHQDLSATKDEAVRLLVRWKQMMDAKTIEAEKTSLNQQKKIDELEAQLHEAEDIITDLRTELRYVQDKLEKVKKNENEMRPLNVQITAEDESPRIDSMPVPVTHSPLNLGFVTTTNSDLRNDTLDQKYLDDKCCNALKQDEQSYISPLESHFAHNSDITTMLMRGKEPELYKNGCTQRIRALERKFLDERLLPPGGVEDPHSVLENELIMETSAEYDEKCLISSPKSKSMRTANFSREEVKKPVKSCIARRRKTRFGRAKSRSRRSRAGQLIKPSPSSVLSHSRRYPSNRSVKSDECLQTVSSIKDDHMDLSGSEEELEHKSNCCKDESELIQNGNGCLKLESRDTIATSFKSHLCRFDETCCKTTTNSVSFNVNSGDNQLRIANNEAKIKPLPNLDPGLTLFKSDMDPISGSKNITMSSVKALNKCGLVQNIADKDMKLRDEPMLHMQEGDTRVISKLPSSELSSDLIGVPLTYSNLKDTKASEETDASPIKVANDRLLKYTFQRKRKKESFSDSDEKTSAENISLKKRAGERQKNAQETEKPSLMNEMTRDSRRMAQVARQLISLSGKRWS</sequence>
<accession>A0AAV5ID99</accession>
<reference evidence="3 4" key="1">
    <citation type="journal article" date="2021" name="Commun. Biol.">
        <title>The genome of Shorea leprosula (Dipterocarpaceae) highlights the ecological relevance of drought in aseasonal tropical rainforests.</title>
        <authorList>
            <person name="Ng K.K.S."/>
            <person name="Kobayashi M.J."/>
            <person name="Fawcett J.A."/>
            <person name="Hatakeyama M."/>
            <person name="Paape T."/>
            <person name="Ng C.H."/>
            <person name="Ang C.C."/>
            <person name="Tnah L.H."/>
            <person name="Lee C.T."/>
            <person name="Nishiyama T."/>
            <person name="Sese J."/>
            <person name="O'Brien M.J."/>
            <person name="Copetti D."/>
            <person name="Mohd Noor M.I."/>
            <person name="Ong R.C."/>
            <person name="Putra M."/>
            <person name="Sireger I.Z."/>
            <person name="Indrioko S."/>
            <person name="Kosugi Y."/>
            <person name="Izuno A."/>
            <person name="Isagi Y."/>
            <person name="Lee S.L."/>
            <person name="Shimizu K.K."/>
        </authorList>
    </citation>
    <scope>NUCLEOTIDE SEQUENCE [LARGE SCALE GENOMIC DNA]</scope>
    <source>
        <strain evidence="3">214</strain>
    </source>
</reference>
<evidence type="ECO:0000256" key="2">
    <source>
        <dbReference type="SAM" id="MobiDB-lite"/>
    </source>
</evidence>
<dbReference type="AlphaFoldDB" id="A0AAV5ID99"/>
<evidence type="ECO:0000313" key="4">
    <source>
        <dbReference type="Proteomes" id="UP001054252"/>
    </source>
</evidence>
<dbReference type="PANTHER" id="PTHR34778">
    <property type="entry name" value="OS02G0580700 PROTEIN"/>
    <property type="match status" value="1"/>
</dbReference>
<feature type="region of interest" description="Disordered" evidence="2">
    <location>
        <begin position="291"/>
        <end position="330"/>
    </location>
</feature>
<feature type="compositionally biased region" description="Basic residues" evidence="2">
    <location>
        <begin position="291"/>
        <end position="305"/>
    </location>
</feature>
<feature type="compositionally biased region" description="Basic and acidic residues" evidence="2">
    <location>
        <begin position="549"/>
        <end position="559"/>
    </location>
</feature>
<evidence type="ECO:0000313" key="3">
    <source>
        <dbReference type="EMBL" id="GKU97040.1"/>
    </source>
</evidence>
<organism evidence="3 4">
    <name type="scientific">Rubroshorea leprosula</name>
    <dbReference type="NCBI Taxonomy" id="152421"/>
    <lineage>
        <taxon>Eukaryota</taxon>
        <taxon>Viridiplantae</taxon>
        <taxon>Streptophyta</taxon>
        <taxon>Embryophyta</taxon>
        <taxon>Tracheophyta</taxon>
        <taxon>Spermatophyta</taxon>
        <taxon>Magnoliopsida</taxon>
        <taxon>eudicotyledons</taxon>
        <taxon>Gunneridae</taxon>
        <taxon>Pentapetalae</taxon>
        <taxon>rosids</taxon>
        <taxon>malvids</taxon>
        <taxon>Malvales</taxon>
        <taxon>Dipterocarpaceae</taxon>
        <taxon>Rubroshorea</taxon>
    </lineage>
</organism>
<feature type="compositionally biased region" description="Basic and acidic residues" evidence="2">
    <location>
        <begin position="568"/>
        <end position="581"/>
    </location>
</feature>
<dbReference type="PANTHER" id="PTHR34778:SF6">
    <property type="entry name" value="SHUGOSHIN C-TERMINAL DOMAIN-CONTAINING PROTEIN"/>
    <property type="match status" value="1"/>
</dbReference>
<evidence type="ECO:0000256" key="1">
    <source>
        <dbReference type="SAM" id="Coils"/>
    </source>
</evidence>
<feature type="coiled-coil region" evidence="1">
    <location>
        <begin position="65"/>
        <end position="113"/>
    </location>
</feature>
<gene>
    <name evidence="3" type="ORF">SLEP1_g10221</name>
</gene>